<dbReference type="InterPro" id="IPR050206">
    <property type="entry name" value="FtsK/SpoIIIE/SftA"/>
</dbReference>
<evidence type="ECO:0000259" key="5">
    <source>
        <dbReference type="PROSITE" id="PS50901"/>
    </source>
</evidence>
<dbReference type="AlphaFoldDB" id="A0A2G5P7U8"/>
<dbReference type="Proteomes" id="UP000230551">
    <property type="component" value="Unassembled WGS sequence"/>
</dbReference>
<evidence type="ECO:0000256" key="3">
    <source>
        <dbReference type="PROSITE-ProRule" id="PRU00289"/>
    </source>
</evidence>
<dbReference type="PANTHER" id="PTHR22683">
    <property type="entry name" value="SPORULATION PROTEIN RELATED"/>
    <property type="match status" value="1"/>
</dbReference>
<organism evidence="6 7">
    <name type="scientific">Mycolicibacterium brumae</name>
    <dbReference type="NCBI Taxonomy" id="85968"/>
    <lineage>
        <taxon>Bacteria</taxon>
        <taxon>Bacillati</taxon>
        <taxon>Actinomycetota</taxon>
        <taxon>Actinomycetes</taxon>
        <taxon>Mycobacteriales</taxon>
        <taxon>Mycobacteriaceae</taxon>
        <taxon>Mycolicibacterium</taxon>
    </lineage>
</organism>
<evidence type="ECO:0000256" key="4">
    <source>
        <dbReference type="SAM" id="MobiDB-lite"/>
    </source>
</evidence>
<feature type="compositionally biased region" description="Basic and acidic residues" evidence="4">
    <location>
        <begin position="19"/>
        <end position="46"/>
    </location>
</feature>
<dbReference type="PANTHER" id="PTHR22683:SF41">
    <property type="entry name" value="DNA TRANSLOCASE FTSK"/>
    <property type="match status" value="1"/>
</dbReference>
<evidence type="ECO:0000256" key="2">
    <source>
        <dbReference type="ARBA" id="ARBA00022840"/>
    </source>
</evidence>
<reference evidence="6 7" key="1">
    <citation type="journal article" date="2017" name="Infect. Genet. Evol.">
        <title>The new phylogeny of the genus Mycobacterium: The old and the news.</title>
        <authorList>
            <person name="Tortoli E."/>
            <person name="Fedrizzi T."/>
            <person name="Meehan C.J."/>
            <person name="Trovato A."/>
            <person name="Grottola A."/>
            <person name="Giacobazzi E."/>
            <person name="Serpini G.F."/>
            <person name="Tagliazucchi S."/>
            <person name="Fabio A."/>
            <person name="Bettua C."/>
            <person name="Bertorelli R."/>
            <person name="Frascaro F."/>
            <person name="De Sanctis V."/>
            <person name="Pecorari M."/>
            <person name="Jousson O."/>
            <person name="Segata N."/>
            <person name="Cirillo D.M."/>
        </authorList>
    </citation>
    <scope>NUCLEOTIDE SEQUENCE [LARGE SCALE GENOMIC DNA]</scope>
    <source>
        <strain evidence="6 7">CIP1034565</strain>
    </source>
</reference>
<comment type="caution">
    <text evidence="6">The sequence shown here is derived from an EMBL/GenBank/DDBJ whole genome shotgun (WGS) entry which is preliminary data.</text>
</comment>
<evidence type="ECO:0000313" key="7">
    <source>
        <dbReference type="Proteomes" id="UP000230551"/>
    </source>
</evidence>
<dbReference type="GO" id="GO:0003677">
    <property type="term" value="F:DNA binding"/>
    <property type="evidence" value="ECO:0007669"/>
    <property type="project" value="InterPro"/>
</dbReference>
<feature type="binding site" evidence="3">
    <location>
        <begin position="302"/>
        <end position="309"/>
    </location>
    <ligand>
        <name>ATP</name>
        <dbReference type="ChEBI" id="CHEBI:30616"/>
    </ligand>
</feature>
<dbReference type="RefSeq" id="WP_162561966.1">
    <property type="nucleotide sequence ID" value="NZ_CP104302.1"/>
</dbReference>
<feature type="domain" description="FtsK" evidence="5">
    <location>
        <begin position="285"/>
        <end position="478"/>
    </location>
</feature>
<keyword evidence="7" id="KW-1185">Reference proteome</keyword>
<dbReference type="InterPro" id="IPR027417">
    <property type="entry name" value="P-loop_NTPase"/>
</dbReference>
<name>A0A2G5P7U8_9MYCO</name>
<keyword evidence="2 3" id="KW-0067">ATP-binding</keyword>
<dbReference type="GO" id="GO:0005524">
    <property type="term" value="F:ATP binding"/>
    <property type="evidence" value="ECO:0007669"/>
    <property type="project" value="UniProtKB-UniRule"/>
</dbReference>
<dbReference type="EMBL" id="PDCN02000017">
    <property type="protein sequence ID" value="PIB74438.1"/>
    <property type="molecule type" value="Genomic_DNA"/>
</dbReference>
<dbReference type="InterPro" id="IPR002543">
    <property type="entry name" value="FtsK_dom"/>
</dbReference>
<feature type="region of interest" description="Disordered" evidence="4">
    <location>
        <begin position="1"/>
        <end position="46"/>
    </location>
</feature>
<proteinExistence type="predicted"/>
<dbReference type="Gene3D" id="3.40.50.300">
    <property type="entry name" value="P-loop containing nucleotide triphosphate hydrolases"/>
    <property type="match status" value="1"/>
</dbReference>
<evidence type="ECO:0000313" key="6">
    <source>
        <dbReference type="EMBL" id="PIB74438.1"/>
    </source>
</evidence>
<feature type="region of interest" description="Disordered" evidence="4">
    <location>
        <begin position="625"/>
        <end position="645"/>
    </location>
</feature>
<dbReference type="SUPFAM" id="SSF52540">
    <property type="entry name" value="P-loop containing nucleoside triphosphate hydrolases"/>
    <property type="match status" value="1"/>
</dbReference>
<sequence length="645" mass="69806">MDAALQHQRHQISAVYNGPKEEQAAAERAAKEQQRQHEAWEKQRRAELAEQEKAAWREWAAAPRYSGGNSHPDPIRVLHHRAGKVPVAVLPPPDSGDPALINGARALVHQRPELATDERFMEKARLADAAWPDVRSRYGSLLAAIRDEAWWASVCAPVAAGTPHVAIRVDSEHAWTGQYATGREKIVTYDLPVVAGLKVAGDGLRIRIAPRVGDNGARWKKSLEHIRAAFKAVGAPAGNMSITEDGSGAIVIRLNDRDPLSDAVQIDHIYDPERFRSLLGVTASGEPAWITWKGSSGLVVGGVPGSGKTASMLPVFAAMRGEVELHIFDGKSGFDLHPLRHIAATYDRSGDVAAPLETLRRLDRLRVERAEALYAREGINNFWNSDLATRRRLGVKPVFVVLDEVQTWTDTGGMDKATKAVAEEITALIRTLIQKGRSAGIVTILTTQKPDATTIPTKVRDNAALKLAFKVSTPEQAITILGKQAPDAPDPTEIPMSAKGRFVMETEGQGTILGQAGYRDPDDLESELADAEPVEDQAAVAERLTAPEPTTAPVLTVVPDVVEPAPVPTPDPLAALIPSAEEIAQMTVAERIEVMRLVAQLRGSDPAPVVEVPAAMVEPSELVKPTRRTRAAKTAETVVNDTPDF</sequence>
<keyword evidence="1 3" id="KW-0547">Nucleotide-binding</keyword>
<protein>
    <recommendedName>
        <fullName evidence="5">FtsK domain-containing protein</fullName>
    </recommendedName>
</protein>
<dbReference type="STRING" id="85968.GCA_900073015_02730"/>
<gene>
    <name evidence="6" type="ORF">CQY22_013295</name>
</gene>
<dbReference type="PROSITE" id="PS50901">
    <property type="entry name" value="FTSK"/>
    <property type="match status" value="1"/>
</dbReference>
<accession>A0A2G5P7U8</accession>
<evidence type="ECO:0000256" key="1">
    <source>
        <dbReference type="ARBA" id="ARBA00022741"/>
    </source>
</evidence>